<organism evidence="1 2">
    <name type="scientific">Penicillium bovifimosum</name>
    <dbReference type="NCBI Taxonomy" id="126998"/>
    <lineage>
        <taxon>Eukaryota</taxon>
        <taxon>Fungi</taxon>
        <taxon>Dikarya</taxon>
        <taxon>Ascomycota</taxon>
        <taxon>Pezizomycotina</taxon>
        <taxon>Eurotiomycetes</taxon>
        <taxon>Eurotiomycetidae</taxon>
        <taxon>Eurotiales</taxon>
        <taxon>Aspergillaceae</taxon>
        <taxon>Penicillium</taxon>
    </lineage>
</organism>
<reference evidence="1" key="2">
    <citation type="journal article" date="2023" name="IMA Fungus">
        <title>Comparative genomic study of the Penicillium genus elucidates a diverse pangenome and 15 lateral gene transfer events.</title>
        <authorList>
            <person name="Petersen C."/>
            <person name="Sorensen T."/>
            <person name="Nielsen M.R."/>
            <person name="Sondergaard T.E."/>
            <person name="Sorensen J.L."/>
            <person name="Fitzpatrick D.A."/>
            <person name="Frisvad J.C."/>
            <person name="Nielsen K.L."/>
        </authorList>
    </citation>
    <scope>NUCLEOTIDE SEQUENCE</scope>
    <source>
        <strain evidence="1">IBT 22155</strain>
    </source>
</reference>
<dbReference type="GeneID" id="81409137"/>
<dbReference type="EMBL" id="JAPQKL010000007">
    <property type="protein sequence ID" value="KAJ5121262.1"/>
    <property type="molecule type" value="Genomic_DNA"/>
</dbReference>
<evidence type="ECO:0000313" key="2">
    <source>
        <dbReference type="Proteomes" id="UP001149079"/>
    </source>
</evidence>
<sequence>MATTIRPADFPDFHVIGRQTGTQHDFVGREFLTHCLPDVPPRHRILALLGTTDIGNAASPSEDGWPKDMADHQHSLDVVRALAPNQIWLTCEDPETLVAKYHEYLHGDSNGDRRVVLDTMRLPDILGTGNLRVVPRDILLERYLNTLQEQATEAARLGEHLVLLIFGHGTTKYGVEVGGSILQIGDLRRVLLNSSQVTIFTTSCYSGGWLVLHGMNQQPLDATAIASAGPDDCSLSWPLSGSIGRASGSLAATAVLRCLVDAEDEIKERMEHPTYIQLAKSIYDCMKGMGTLGNSQQIHFSAENDEWESSYQVRLGLPLTSYKERWQSLRQVPPSPSQPGSQLAGASGRSLKRLQYLAKEYFASQPGADNAAPNVGLHSCLKQVLNRASYSKEKVQELTEITAYRLGAMHEAEYLWKETGAEYPSIFDIDPSQRLAKMSDKELIMKTWSMLLTYDINTTPIGIRRPHVKPLQYLTLALVETCQSWAVIEHHVKAMVGKKKAWYRFIFKEWQGNRVAHDEGVRRNPRAFLEAVKKIRQ</sequence>
<dbReference type="AlphaFoldDB" id="A0A9W9GIW4"/>
<gene>
    <name evidence="1" type="ORF">N7515_009223</name>
</gene>
<protein>
    <submittedName>
        <fullName evidence="1">Uncharacterized protein</fullName>
    </submittedName>
</protein>
<keyword evidence="2" id="KW-1185">Reference proteome</keyword>
<name>A0A9W9GIW4_9EURO</name>
<proteinExistence type="predicted"/>
<accession>A0A9W9GIW4</accession>
<comment type="caution">
    <text evidence="1">The sequence shown here is derived from an EMBL/GenBank/DDBJ whole genome shotgun (WGS) entry which is preliminary data.</text>
</comment>
<dbReference type="RefSeq" id="XP_056517766.1">
    <property type="nucleotide sequence ID" value="XM_056669967.1"/>
</dbReference>
<reference evidence="1" key="1">
    <citation type="submission" date="2022-11" db="EMBL/GenBank/DDBJ databases">
        <authorList>
            <person name="Petersen C."/>
        </authorList>
    </citation>
    <scope>NUCLEOTIDE SEQUENCE</scope>
    <source>
        <strain evidence="1">IBT 22155</strain>
    </source>
</reference>
<dbReference type="OrthoDB" id="3000060at2759"/>
<dbReference type="Proteomes" id="UP001149079">
    <property type="component" value="Unassembled WGS sequence"/>
</dbReference>
<evidence type="ECO:0000313" key="1">
    <source>
        <dbReference type="EMBL" id="KAJ5121262.1"/>
    </source>
</evidence>